<keyword evidence="7" id="KW-1185">Reference proteome</keyword>
<dbReference type="EMBL" id="JALJZU010000009">
    <property type="protein sequence ID" value="MCP2010853.1"/>
    <property type="molecule type" value="Genomic_DNA"/>
</dbReference>
<gene>
    <name evidence="4" type="ORF">KVP70_17030</name>
    <name evidence="5" type="ORF">L1274_004595</name>
</gene>
<feature type="domain" description="Response regulatory" evidence="3">
    <location>
        <begin position="156"/>
        <end position="267"/>
    </location>
</feature>
<dbReference type="EMBL" id="JAHTGR010000008">
    <property type="protein sequence ID" value="MBV6322639.1"/>
    <property type="molecule type" value="Genomic_DNA"/>
</dbReference>
<evidence type="ECO:0000313" key="6">
    <source>
        <dbReference type="Proteomes" id="UP001155901"/>
    </source>
</evidence>
<protein>
    <submittedName>
        <fullName evidence="5">CheY-like chemotaxis protein</fullName>
    </submittedName>
    <submittedName>
        <fullName evidence="4">Response regulator</fullName>
    </submittedName>
</protein>
<dbReference type="Proteomes" id="UP001162889">
    <property type="component" value="Unassembled WGS sequence"/>
</dbReference>
<dbReference type="GO" id="GO:0000160">
    <property type="term" value="P:phosphorelay signal transduction system"/>
    <property type="evidence" value="ECO:0007669"/>
    <property type="project" value="InterPro"/>
</dbReference>
<feature type="modified residue" description="4-aspartylphosphate" evidence="2">
    <location>
        <position position="205"/>
    </location>
</feature>
<evidence type="ECO:0000259" key="3">
    <source>
        <dbReference type="PROSITE" id="PS50110"/>
    </source>
</evidence>
<dbReference type="Proteomes" id="UP001155901">
    <property type="component" value="Unassembled WGS sequence"/>
</dbReference>
<evidence type="ECO:0000313" key="5">
    <source>
        <dbReference type="EMBL" id="MCP2010853.1"/>
    </source>
</evidence>
<dbReference type="PROSITE" id="PS50110">
    <property type="entry name" value="RESPONSE_REGULATORY"/>
    <property type="match status" value="1"/>
</dbReference>
<comment type="caution">
    <text evidence="4">The sequence shown here is derived from an EMBL/GenBank/DDBJ whole genome shotgun (WGS) entry which is preliminary data.</text>
</comment>
<evidence type="ECO:0000313" key="7">
    <source>
        <dbReference type="Proteomes" id="UP001162889"/>
    </source>
</evidence>
<reference evidence="4" key="1">
    <citation type="submission" date="2021-07" db="EMBL/GenBank/DDBJ databases">
        <title>Characterization of violacein-producing bacteria and related species.</title>
        <authorList>
            <person name="Wilson H.S."/>
            <person name="De Leon M.E."/>
        </authorList>
    </citation>
    <scope>NUCLEOTIDE SEQUENCE</scope>
    <source>
        <strain evidence="4">HSC-15S17</strain>
    </source>
</reference>
<sequence length="275" mass="29326">MTPPTAVAPPSPDWSRTALGEPAGWPLPLRLTVDILLNSPTAMLLMWGPEQIMVYNDAYAALIGLSSLRAPGGAVPSIQPAAWSWNSAAVRQAWAGDSASYRGVSLPAWRNNGVAQLPLDLYYTPVRTDAAHVGGVLCALAPAQAAPPAEAARPLHMLVVEDNADARYLVCETLRALGHEVHAAATGEDALPELARQSFDVLFTDVSLPGMSGVELARQALRQAPALQLLFASGYGDELTRHLEFPAQSLQKPYDIEQLQAALDQIALRMAARPA</sequence>
<dbReference type="PANTHER" id="PTHR44591:SF3">
    <property type="entry name" value="RESPONSE REGULATORY DOMAIN-CONTAINING PROTEIN"/>
    <property type="match status" value="1"/>
</dbReference>
<dbReference type="AlphaFoldDB" id="A0AA41HDP1"/>
<keyword evidence="1 2" id="KW-0597">Phosphoprotein</keyword>
<dbReference type="InterPro" id="IPR001789">
    <property type="entry name" value="Sig_transdc_resp-reg_receiver"/>
</dbReference>
<dbReference type="SMART" id="SM00448">
    <property type="entry name" value="REC"/>
    <property type="match status" value="1"/>
</dbReference>
<dbReference type="Pfam" id="PF00072">
    <property type="entry name" value="Response_reg"/>
    <property type="match status" value="1"/>
</dbReference>
<evidence type="ECO:0000313" key="4">
    <source>
        <dbReference type="EMBL" id="MBV6322639.1"/>
    </source>
</evidence>
<accession>A0AA41HDP1</accession>
<dbReference type="InterPro" id="IPR050595">
    <property type="entry name" value="Bact_response_regulator"/>
</dbReference>
<organism evidence="4 6">
    <name type="scientific">Duganella violaceipulchra</name>
    <dbReference type="NCBI Taxonomy" id="2849652"/>
    <lineage>
        <taxon>Bacteria</taxon>
        <taxon>Pseudomonadati</taxon>
        <taxon>Pseudomonadota</taxon>
        <taxon>Betaproteobacteria</taxon>
        <taxon>Burkholderiales</taxon>
        <taxon>Oxalobacteraceae</taxon>
        <taxon>Telluria group</taxon>
        <taxon>Duganella</taxon>
    </lineage>
</organism>
<evidence type="ECO:0000256" key="2">
    <source>
        <dbReference type="PROSITE-ProRule" id="PRU00169"/>
    </source>
</evidence>
<dbReference type="PANTHER" id="PTHR44591">
    <property type="entry name" value="STRESS RESPONSE REGULATOR PROTEIN 1"/>
    <property type="match status" value="1"/>
</dbReference>
<evidence type="ECO:0000256" key="1">
    <source>
        <dbReference type="ARBA" id="ARBA00022553"/>
    </source>
</evidence>
<name>A0AA41HDP1_9BURK</name>
<reference evidence="5" key="2">
    <citation type="submission" date="2022-03" db="EMBL/GenBank/DDBJ databases">
        <title>Genome Encyclopedia of Bacteria and Archaea VI: Functional Genomics of Type Strains.</title>
        <authorList>
            <person name="Whitman W."/>
        </authorList>
    </citation>
    <scope>NUCLEOTIDE SEQUENCE</scope>
    <source>
        <strain evidence="5">HSC-15S17</strain>
    </source>
</reference>
<proteinExistence type="predicted"/>
<dbReference type="RefSeq" id="WP_217943393.1">
    <property type="nucleotide sequence ID" value="NZ_JAHTGR010000008.1"/>
</dbReference>